<dbReference type="SMART" id="SM00178">
    <property type="entry name" value="SAR"/>
    <property type="match status" value="1"/>
</dbReference>
<evidence type="ECO:0000256" key="11">
    <source>
        <dbReference type="PIRSR" id="PIRSR606687-1"/>
    </source>
</evidence>
<evidence type="ECO:0000256" key="14">
    <source>
        <dbReference type="PIRSR" id="PIRSR606689-2"/>
    </source>
</evidence>
<feature type="binding site" evidence="12">
    <location>
        <position position="18"/>
    </location>
    <ligand>
        <name>GTP</name>
        <dbReference type="ChEBI" id="CHEBI:37565"/>
    </ligand>
</feature>
<dbReference type="PROSITE" id="PS51422">
    <property type="entry name" value="SAR1"/>
    <property type="match status" value="1"/>
</dbReference>
<dbReference type="PRINTS" id="PR00328">
    <property type="entry name" value="SAR1GTPBP"/>
</dbReference>
<dbReference type="PANTHER" id="PTHR45684">
    <property type="entry name" value="RE74312P"/>
    <property type="match status" value="1"/>
</dbReference>
<dbReference type="GO" id="GO:0003924">
    <property type="term" value="F:GTPase activity"/>
    <property type="evidence" value="ECO:0007669"/>
    <property type="project" value="InterPro"/>
</dbReference>
<evidence type="ECO:0000313" key="15">
    <source>
        <dbReference type="EMBL" id="KJA16297.1"/>
    </source>
</evidence>
<evidence type="ECO:0000256" key="3">
    <source>
        <dbReference type="ARBA" id="ARBA00007507"/>
    </source>
</evidence>
<evidence type="ECO:0000256" key="7">
    <source>
        <dbReference type="ARBA" id="ARBA00022892"/>
    </source>
</evidence>
<comment type="similarity">
    <text evidence="3">Belongs to the small GTPase superfamily. SAR1 family.</text>
</comment>
<feature type="binding site" evidence="12">
    <location>
        <position position="115"/>
    </location>
    <ligand>
        <name>GTP</name>
        <dbReference type="ChEBI" id="CHEBI:37565"/>
    </ligand>
</feature>
<name>A0A0D2KNX0_HYPSF</name>
<feature type="binding site" evidence="14">
    <location>
        <position position="18"/>
    </location>
    <ligand>
        <name>Mg(2+)</name>
        <dbReference type="ChEBI" id="CHEBI:18420"/>
    </ligand>
</feature>
<keyword evidence="10 13" id="KW-0342">GTP-binding</keyword>
<reference evidence="16" key="1">
    <citation type="submission" date="2014-04" db="EMBL/GenBank/DDBJ databases">
        <title>Evolutionary Origins and Diversification of the Mycorrhizal Mutualists.</title>
        <authorList>
            <consortium name="DOE Joint Genome Institute"/>
            <consortium name="Mycorrhizal Genomics Consortium"/>
            <person name="Kohler A."/>
            <person name="Kuo A."/>
            <person name="Nagy L.G."/>
            <person name="Floudas D."/>
            <person name="Copeland A."/>
            <person name="Barry K.W."/>
            <person name="Cichocki N."/>
            <person name="Veneault-Fourrey C."/>
            <person name="LaButti K."/>
            <person name="Lindquist E.A."/>
            <person name="Lipzen A."/>
            <person name="Lundell T."/>
            <person name="Morin E."/>
            <person name="Murat C."/>
            <person name="Riley R."/>
            <person name="Ohm R."/>
            <person name="Sun H."/>
            <person name="Tunlid A."/>
            <person name="Henrissat B."/>
            <person name="Grigoriev I.V."/>
            <person name="Hibbett D.S."/>
            <person name="Martin F."/>
        </authorList>
    </citation>
    <scope>NUCLEOTIDE SEQUENCE [LARGE SCALE GENOMIC DNA]</scope>
    <source>
        <strain evidence="16">FD-334 SS-4</strain>
    </source>
</reference>
<evidence type="ECO:0000256" key="2">
    <source>
        <dbReference type="ARBA" id="ARBA00004555"/>
    </source>
</evidence>
<evidence type="ECO:0000256" key="9">
    <source>
        <dbReference type="ARBA" id="ARBA00023034"/>
    </source>
</evidence>
<dbReference type="Pfam" id="PF00025">
    <property type="entry name" value="Arf"/>
    <property type="match status" value="1"/>
</dbReference>
<evidence type="ECO:0008006" key="17">
    <source>
        <dbReference type="Google" id="ProtNLM"/>
    </source>
</evidence>
<feature type="binding site" evidence="13">
    <location>
        <position position="57"/>
    </location>
    <ligand>
        <name>GTP</name>
        <dbReference type="ChEBI" id="CHEBI:37565"/>
    </ligand>
</feature>
<evidence type="ECO:0000256" key="4">
    <source>
        <dbReference type="ARBA" id="ARBA00022448"/>
    </source>
</evidence>
<dbReference type="OrthoDB" id="2911176at2759"/>
<keyword evidence="16" id="KW-1185">Reference proteome</keyword>
<feature type="binding site" evidence="14">
    <location>
        <position position="35"/>
    </location>
    <ligand>
        <name>Mg(2+)</name>
        <dbReference type="ChEBI" id="CHEBI:18420"/>
    </ligand>
</feature>
<feature type="binding site" evidence="11">
    <location>
        <position position="13"/>
    </location>
    <ligand>
        <name>Mg(2+)</name>
        <dbReference type="ChEBI" id="CHEBI:18420"/>
    </ligand>
</feature>
<proteinExistence type="inferred from homology"/>
<dbReference type="AlphaFoldDB" id="A0A0D2KNX0"/>
<dbReference type="GO" id="GO:0005794">
    <property type="term" value="C:Golgi apparatus"/>
    <property type="evidence" value="ECO:0007669"/>
    <property type="project" value="UniProtKB-SubCell"/>
</dbReference>
<dbReference type="GO" id="GO:0005525">
    <property type="term" value="F:GTP binding"/>
    <property type="evidence" value="ECO:0007669"/>
    <property type="project" value="UniProtKB-KW"/>
</dbReference>
<keyword evidence="5 12" id="KW-0547">Nucleotide-binding</keyword>
<dbReference type="GO" id="GO:0046872">
    <property type="term" value="F:metal ion binding"/>
    <property type="evidence" value="ECO:0007669"/>
    <property type="project" value="UniProtKB-KW"/>
</dbReference>
<keyword evidence="11" id="KW-0460">Magnesium</keyword>
<dbReference type="InterPro" id="IPR027417">
    <property type="entry name" value="P-loop_NTPase"/>
</dbReference>
<keyword evidence="8" id="KW-0653">Protein transport</keyword>
<evidence type="ECO:0000256" key="6">
    <source>
        <dbReference type="ARBA" id="ARBA00022824"/>
    </source>
</evidence>
<comment type="subcellular location">
    <subcellularLocation>
        <location evidence="1">Endoplasmic reticulum</location>
    </subcellularLocation>
    <subcellularLocation>
        <location evidence="2">Golgi apparatus</location>
    </subcellularLocation>
</comment>
<evidence type="ECO:0000256" key="12">
    <source>
        <dbReference type="PIRSR" id="PIRSR606687-2"/>
    </source>
</evidence>
<dbReference type="GO" id="GO:0006886">
    <property type="term" value="P:intracellular protein transport"/>
    <property type="evidence" value="ECO:0007669"/>
    <property type="project" value="InterPro"/>
</dbReference>
<dbReference type="InterPro" id="IPR006687">
    <property type="entry name" value="Small_GTPase_SAR1"/>
</dbReference>
<dbReference type="GO" id="GO:0005783">
    <property type="term" value="C:endoplasmic reticulum"/>
    <property type="evidence" value="ECO:0007669"/>
    <property type="project" value="UniProtKB-SubCell"/>
</dbReference>
<gene>
    <name evidence="15" type="ORF">HYPSUDRAFT_219534</name>
</gene>
<evidence type="ECO:0000256" key="1">
    <source>
        <dbReference type="ARBA" id="ARBA00004240"/>
    </source>
</evidence>
<evidence type="ECO:0000256" key="13">
    <source>
        <dbReference type="PIRSR" id="PIRSR606689-1"/>
    </source>
</evidence>
<protein>
    <recommendedName>
        <fullName evidence="17">ADP-ribosylation factor-like protein 1</fullName>
    </recommendedName>
</protein>
<evidence type="ECO:0000256" key="10">
    <source>
        <dbReference type="ARBA" id="ARBA00023134"/>
    </source>
</evidence>
<dbReference type="Gene3D" id="3.40.50.300">
    <property type="entry name" value="P-loop containing nucleotide triphosphate hydrolases"/>
    <property type="match status" value="1"/>
</dbReference>
<dbReference type="InterPro" id="IPR006689">
    <property type="entry name" value="Small_GTPase_ARF/SAR"/>
</dbReference>
<keyword evidence="7" id="KW-0931">ER-Golgi transport</keyword>
<feature type="binding site" evidence="12">
    <location>
        <position position="153"/>
    </location>
    <ligand>
        <name>GTP</name>
        <dbReference type="ChEBI" id="CHEBI:37565"/>
    </ligand>
</feature>
<sequence length="171" mass="18644">MGKTANIAFWGLDVAEMTTLIHALKTGKYEKQSASIHPFVENIKIKGVTFKATIPSGNESARRSFRPSLPDFDGIVYVADNTDSESSSMAKEDIESLLGDKAISRPILILIPTSDASGTLNEKKLVEELGVAKLVGEKGGSQVSIFAYSLSTIQHEGYQEGFEWLVKYLSQ</sequence>
<accession>A0A0D2KNX0</accession>
<dbReference type="EMBL" id="KN817624">
    <property type="protein sequence ID" value="KJA16297.1"/>
    <property type="molecule type" value="Genomic_DNA"/>
</dbReference>
<dbReference type="GO" id="GO:0016192">
    <property type="term" value="P:vesicle-mediated transport"/>
    <property type="evidence" value="ECO:0007669"/>
    <property type="project" value="UniProtKB-KW"/>
</dbReference>
<keyword evidence="9" id="KW-0333">Golgi apparatus</keyword>
<keyword evidence="11" id="KW-0479">Metal-binding</keyword>
<keyword evidence="6" id="KW-0256">Endoplasmic reticulum</keyword>
<evidence type="ECO:0000256" key="8">
    <source>
        <dbReference type="ARBA" id="ARBA00022927"/>
    </source>
</evidence>
<keyword evidence="4" id="KW-0813">Transport</keyword>
<dbReference type="SUPFAM" id="SSF52540">
    <property type="entry name" value="P-loop containing nucleoside triphosphate hydrolases"/>
    <property type="match status" value="1"/>
</dbReference>
<dbReference type="Proteomes" id="UP000054270">
    <property type="component" value="Unassembled WGS sequence"/>
</dbReference>
<organism evidence="15 16">
    <name type="scientific">Hypholoma sublateritium (strain FD-334 SS-4)</name>
    <dbReference type="NCBI Taxonomy" id="945553"/>
    <lineage>
        <taxon>Eukaryota</taxon>
        <taxon>Fungi</taxon>
        <taxon>Dikarya</taxon>
        <taxon>Basidiomycota</taxon>
        <taxon>Agaricomycotina</taxon>
        <taxon>Agaricomycetes</taxon>
        <taxon>Agaricomycetidae</taxon>
        <taxon>Agaricales</taxon>
        <taxon>Agaricineae</taxon>
        <taxon>Strophariaceae</taxon>
        <taxon>Hypholoma</taxon>
    </lineage>
</organism>
<evidence type="ECO:0000313" key="16">
    <source>
        <dbReference type="Proteomes" id="UP000054270"/>
    </source>
</evidence>
<feature type="binding site" evidence="13">
    <location>
        <begin position="11"/>
        <end position="18"/>
    </location>
    <ligand>
        <name>GTP</name>
        <dbReference type="ChEBI" id="CHEBI:37565"/>
    </ligand>
</feature>
<evidence type="ECO:0000256" key="5">
    <source>
        <dbReference type="ARBA" id="ARBA00022741"/>
    </source>
</evidence>
<dbReference type="STRING" id="945553.A0A0D2KNX0"/>
<feature type="binding site" evidence="12">
    <location>
        <position position="19"/>
    </location>
    <ligand>
        <name>GTP</name>
        <dbReference type="ChEBI" id="CHEBI:37565"/>
    </ligand>
</feature>